<name>A0A928VNV0_9CYAN</name>
<protein>
    <submittedName>
        <fullName evidence="1">Uncharacterized protein</fullName>
    </submittedName>
</protein>
<sequence length="188" mass="20354">MTKANYQPKLDDDMLPEYDFSQGVRGKHAHRIGQPYTVKITNGDGTATIKQFDAAGNMTQERHNVWTGDRISGDKIAGDKVMGNKVQIGTVQGDAVAGNKIVQSQDLAQAAKDIKTLLDQLSGDYDTSKQSGKMQLGAKILEVLESDVPMKKRFVKALKEGGTTALEEAIDHPLAKPVIAAVKGFLED</sequence>
<proteinExistence type="predicted"/>
<reference evidence="1" key="1">
    <citation type="submission" date="2020-10" db="EMBL/GenBank/DDBJ databases">
        <authorList>
            <person name="Castelo-Branco R."/>
            <person name="Eusebio N."/>
            <person name="Adriana R."/>
            <person name="Vieira A."/>
            <person name="Brugerolle De Fraissinette N."/>
            <person name="Rezende De Castro R."/>
            <person name="Schneider M.P."/>
            <person name="Vasconcelos V."/>
            <person name="Leao P.N."/>
        </authorList>
    </citation>
    <scope>NUCLEOTIDE SEQUENCE</scope>
    <source>
        <strain evidence="1">LEGE 11480</strain>
    </source>
</reference>
<organism evidence="1 2">
    <name type="scientific">Romeriopsis navalis LEGE 11480</name>
    <dbReference type="NCBI Taxonomy" id="2777977"/>
    <lineage>
        <taxon>Bacteria</taxon>
        <taxon>Bacillati</taxon>
        <taxon>Cyanobacteriota</taxon>
        <taxon>Cyanophyceae</taxon>
        <taxon>Leptolyngbyales</taxon>
        <taxon>Leptolyngbyaceae</taxon>
        <taxon>Romeriopsis</taxon>
        <taxon>Romeriopsis navalis</taxon>
    </lineage>
</organism>
<dbReference type="AlphaFoldDB" id="A0A928VNV0"/>
<dbReference type="RefSeq" id="WP_264326780.1">
    <property type="nucleotide sequence ID" value="NZ_JADEXQ010000082.1"/>
</dbReference>
<comment type="caution">
    <text evidence="1">The sequence shown here is derived from an EMBL/GenBank/DDBJ whole genome shotgun (WGS) entry which is preliminary data.</text>
</comment>
<evidence type="ECO:0000313" key="1">
    <source>
        <dbReference type="EMBL" id="MBE9031956.1"/>
    </source>
</evidence>
<dbReference type="EMBL" id="JADEXQ010000082">
    <property type="protein sequence ID" value="MBE9031956.1"/>
    <property type="molecule type" value="Genomic_DNA"/>
</dbReference>
<dbReference type="Proteomes" id="UP000625316">
    <property type="component" value="Unassembled WGS sequence"/>
</dbReference>
<keyword evidence="2" id="KW-1185">Reference proteome</keyword>
<gene>
    <name evidence="1" type="ORF">IQ266_19655</name>
</gene>
<evidence type="ECO:0000313" key="2">
    <source>
        <dbReference type="Proteomes" id="UP000625316"/>
    </source>
</evidence>
<accession>A0A928VNV0</accession>